<reference evidence="2" key="1">
    <citation type="journal article" date="2022" name="Int. J. Mol. Sci.">
        <title>Draft Genome of Tanacetum Coccineum: Genomic Comparison of Closely Related Tanacetum-Family Plants.</title>
        <authorList>
            <person name="Yamashiro T."/>
            <person name="Shiraishi A."/>
            <person name="Nakayama K."/>
            <person name="Satake H."/>
        </authorList>
    </citation>
    <scope>NUCLEOTIDE SEQUENCE</scope>
</reference>
<evidence type="ECO:0000313" key="3">
    <source>
        <dbReference type="Proteomes" id="UP001151760"/>
    </source>
</evidence>
<name>A0ABQ5HHU5_9ASTR</name>
<dbReference type="Proteomes" id="UP001151760">
    <property type="component" value="Unassembled WGS sequence"/>
</dbReference>
<proteinExistence type="predicted"/>
<comment type="caution">
    <text evidence="2">The sequence shown here is derived from an EMBL/GenBank/DDBJ whole genome shotgun (WGS) entry which is preliminary data.</text>
</comment>
<evidence type="ECO:0000256" key="1">
    <source>
        <dbReference type="SAM" id="MobiDB-lite"/>
    </source>
</evidence>
<feature type="region of interest" description="Disordered" evidence="1">
    <location>
        <begin position="48"/>
        <end position="67"/>
    </location>
</feature>
<gene>
    <name evidence="2" type="ORF">Tco_1069183</name>
</gene>
<keyword evidence="3" id="KW-1185">Reference proteome</keyword>
<dbReference type="EMBL" id="BQNB010019640">
    <property type="protein sequence ID" value="GJT87466.1"/>
    <property type="molecule type" value="Genomic_DNA"/>
</dbReference>
<feature type="compositionally biased region" description="Polar residues" evidence="1">
    <location>
        <begin position="660"/>
        <end position="681"/>
    </location>
</feature>
<accession>A0ABQ5HHU5</accession>
<evidence type="ECO:0000313" key="2">
    <source>
        <dbReference type="EMBL" id="GJT87466.1"/>
    </source>
</evidence>
<evidence type="ECO:0008006" key="4">
    <source>
        <dbReference type="Google" id="ProtNLM"/>
    </source>
</evidence>
<organism evidence="2 3">
    <name type="scientific">Tanacetum coccineum</name>
    <dbReference type="NCBI Taxonomy" id="301880"/>
    <lineage>
        <taxon>Eukaryota</taxon>
        <taxon>Viridiplantae</taxon>
        <taxon>Streptophyta</taxon>
        <taxon>Embryophyta</taxon>
        <taxon>Tracheophyta</taxon>
        <taxon>Spermatophyta</taxon>
        <taxon>Magnoliopsida</taxon>
        <taxon>eudicotyledons</taxon>
        <taxon>Gunneridae</taxon>
        <taxon>Pentapetalae</taxon>
        <taxon>asterids</taxon>
        <taxon>campanulids</taxon>
        <taxon>Asterales</taxon>
        <taxon>Asteraceae</taxon>
        <taxon>Asteroideae</taxon>
        <taxon>Anthemideae</taxon>
        <taxon>Anthemidinae</taxon>
        <taxon>Tanacetum</taxon>
    </lineage>
</organism>
<reference evidence="2" key="2">
    <citation type="submission" date="2022-01" db="EMBL/GenBank/DDBJ databases">
        <authorList>
            <person name="Yamashiro T."/>
            <person name="Shiraishi A."/>
            <person name="Satake H."/>
            <person name="Nakayama K."/>
        </authorList>
    </citation>
    <scope>NUCLEOTIDE SEQUENCE</scope>
</reference>
<protein>
    <recommendedName>
        <fullName evidence="4">Integrase, catalytic region, zinc finger, CCHC-type, peptidase aspartic, catalytic</fullName>
    </recommendedName>
</protein>
<feature type="region of interest" description="Disordered" evidence="1">
    <location>
        <begin position="649"/>
        <end position="681"/>
    </location>
</feature>
<feature type="compositionally biased region" description="Basic and acidic residues" evidence="1">
    <location>
        <begin position="508"/>
        <end position="519"/>
    </location>
</feature>
<sequence length="928" mass="104846">MMSFLSTVVTSCFPSINNQVRNSSNPRQQATIHDGRVTVQPLQGTQNSYVAGTSGTRANTSGKKGNYSGQQRIVKEKVLLVEAQGNGKVLTEEELEFLADLGIAEGLVTRSVITHNATYQADDLDAYESDCDEISIAKAILMANLSSYGPDVLSEDLNSSVQDALILSVFEQLLNQVTNCNKVNNDNIIDNETLSAELERYKERVKLLEERQNVDLAQQIRPMLYDDNVIAKETNVILIVDSEETLMLEEENFGKRFVPQRELSDEQALHPIIDQSTSSPIKIESPQELPKITPNALTEGEWGLKAELQAKDTTIKKLKAHIKHINESTSESVKKDFNEIETINIKLEHRVIRLIAENEHLKQPYKQLYDSIKPSRVCAKEQTESLVNQVNQIKIKGKDTVDNAAQMLNATTMALGMYKLEPIILAPRVENNREAHEYYLKHTMEQAAILKEVVEQAKSQNPLDSTSYSVCMYVKLIQELLGNIPKVTNRPLLSSTRVNLFTSASRSKPSDNIKNDRISRTPSSNEKNKHHVKSAQALCIVCNECLFDANYAMCLIDHVNSMNVRDKSASKKNKKRKEWKLTGKVFNSVRYKWKPTRRTFALVGNACPLTWITTTNKVPLRVPIPLKVVAPEYVVTRVYSRRPKVPKYVPKSKPKVAKSMTANRMEPSTSRGSDTSVAPSSSSLIDCRHGLVRGLPRLKFEKDHLCSTCAIRKGKKQSHKPKSEDTNQEKLYLLHMDLSVQDSNSSAKDALILSVFEQLLNQVTNYNKVNNDNIIDNETLSSELERYKERVKLLEERQNVDLDFGKRFVPQPELSDEQALHPIIDQSASSPIKIESPQELLKITPNALTEGEWGESVKKDFNEIETINIELEHRVIRLIAETEHLKQTYKQLYDSIKPSRVCAKEQTESLVNQVNQKSVEIFDLNAQL</sequence>
<feature type="region of interest" description="Disordered" evidence="1">
    <location>
        <begin position="504"/>
        <end position="529"/>
    </location>
</feature>